<dbReference type="EMBL" id="CP121252">
    <property type="protein sequence ID" value="WFP17706.1"/>
    <property type="molecule type" value="Genomic_DNA"/>
</dbReference>
<name>A0ABY8H964_9MICC</name>
<evidence type="ECO:0000313" key="5">
    <source>
        <dbReference type="Proteomes" id="UP001219037"/>
    </source>
</evidence>
<dbReference type="InterPro" id="IPR014719">
    <property type="entry name" value="Ribosomal_bL12_C/ClpS-like"/>
</dbReference>
<comment type="similarity">
    <text evidence="1">Belongs to the ClpS family.</text>
</comment>
<evidence type="ECO:0000256" key="2">
    <source>
        <dbReference type="SAM" id="MobiDB-lite"/>
    </source>
</evidence>
<accession>A0ABY8H964</accession>
<sequence>MCPSTTSLPDAGANPEATPILRVSVDGAESTETGTDTLVRPEDRTRLEKPWIVIVWNDPVNLMSYVSYVFRRHFGFSAARADELMLQVHHQGKAVVASGTREEAERHVEAMHGYGLWATLEQPE</sequence>
<dbReference type="HAMAP" id="MF_00302">
    <property type="entry name" value="ClpS"/>
    <property type="match status" value="1"/>
</dbReference>
<dbReference type="Pfam" id="PF02617">
    <property type="entry name" value="ClpS"/>
    <property type="match status" value="1"/>
</dbReference>
<dbReference type="Proteomes" id="UP001219037">
    <property type="component" value="Chromosome"/>
</dbReference>
<evidence type="ECO:0000259" key="3">
    <source>
        <dbReference type="Pfam" id="PF02617"/>
    </source>
</evidence>
<protein>
    <recommendedName>
        <fullName evidence="1">ATP-dependent Clp protease adapter protein ClpS</fullName>
    </recommendedName>
</protein>
<gene>
    <name evidence="1 4" type="primary">clpS</name>
    <name evidence="4" type="ORF">P8192_06275</name>
</gene>
<reference evidence="4 5" key="1">
    <citation type="submission" date="2023-04" db="EMBL/GenBank/DDBJ databases">
        <title>Funneling lignin-derived compounds into biodiesel using alkali-halophilic Citricoccus sp. P2.</title>
        <authorList>
            <person name="Luo C.-B."/>
        </authorList>
    </citation>
    <scope>NUCLEOTIDE SEQUENCE [LARGE SCALE GENOMIC DNA]</scope>
    <source>
        <strain evidence="4 5">P2</strain>
    </source>
</reference>
<evidence type="ECO:0000256" key="1">
    <source>
        <dbReference type="HAMAP-Rule" id="MF_00302"/>
    </source>
</evidence>
<dbReference type="InterPro" id="IPR022935">
    <property type="entry name" value="ClpS"/>
</dbReference>
<dbReference type="SUPFAM" id="SSF54736">
    <property type="entry name" value="ClpS-like"/>
    <property type="match status" value="1"/>
</dbReference>
<dbReference type="InterPro" id="IPR003769">
    <property type="entry name" value="ClpS_core"/>
</dbReference>
<proteinExistence type="inferred from homology"/>
<keyword evidence="4" id="KW-0378">Hydrolase</keyword>
<dbReference type="RefSeq" id="WP_270105576.1">
    <property type="nucleotide sequence ID" value="NZ_CP121252.1"/>
</dbReference>
<dbReference type="GO" id="GO:0008233">
    <property type="term" value="F:peptidase activity"/>
    <property type="evidence" value="ECO:0007669"/>
    <property type="project" value="UniProtKB-KW"/>
</dbReference>
<feature type="region of interest" description="Disordered" evidence="2">
    <location>
        <begin position="1"/>
        <end position="39"/>
    </location>
</feature>
<organism evidence="4 5">
    <name type="scientific">Citricoccus muralis</name>
    <dbReference type="NCBI Taxonomy" id="169134"/>
    <lineage>
        <taxon>Bacteria</taxon>
        <taxon>Bacillati</taxon>
        <taxon>Actinomycetota</taxon>
        <taxon>Actinomycetes</taxon>
        <taxon>Micrococcales</taxon>
        <taxon>Micrococcaceae</taxon>
        <taxon>Citricoccus</taxon>
    </lineage>
</organism>
<evidence type="ECO:0000313" key="4">
    <source>
        <dbReference type="EMBL" id="WFP17706.1"/>
    </source>
</evidence>
<dbReference type="PANTHER" id="PTHR33473">
    <property type="entry name" value="ATP-DEPENDENT CLP PROTEASE ADAPTER PROTEIN CLPS1, CHLOROPLASTIC"/>
    <property type="match status" value="1"/>
</dbReference>
<dbReference type="PANTHER" id="PTHR33473:SF19">
    <property type="entry name" value="ATP-DEPENDENT CLP PROTEASE ADAPTER PROTEIN CLPS"/>
    <property type="match status" value="1"/>
</dbReference>
<keyword evidence="4" id="KW-0645">Protease</keyword>
<keyword evidence="5" id="KW-1185">Reference proteome</keyword>
<comment type="subunit">
    <text evidence="1">Binds to the N-terminal domain of the chaperone ClpA.</text>
</comment>
<dbReference type="NCBIfam" id="NF000668">
    <property type="entry name" value="PRK00033.1-1"/>
    <property type="match status" value="1"/>
</dbReference>
<dbReference type="Gene3D" id="3.30.1390.10">
    <property type="match status" value="1"/>
</dbReference>
<comment type="function">
    <text evidence="1">Involved in the modulation of the specificity of the ClpAP-mediated ATP-dependent protein degradation.</text>
</comment>
<dbReference type="GO" id="GO:0006508">
    <property type="term" value="P:proteolysis"/>
    <property type="evidence" value="ECO:0007669"/>
    <property type="project" value="UniProtKB-KW"/>
</dbReference>
<feature type="domain" description="Adaptor protein ClpS core" evidence="3">
    <location>
        <begin position="48"/>
        <end position="119"/>
    </location>
</feature>